<name>X1HWF0_9ZZZZ</name>
<comment type="caution">
    <text evidence="1">The sequence shown here is derived from an EMBL/GenBank/DDBJ whole genome shotgun (WGS) entry which is preliminary data.</text>
</comment>
<organism evidence="1">
    <name type="scientific">marine sediment metagenome</name>
    <dbReference type="NCBI Taxonomy" id="412755"/>
    <lineage>
        <taxon>unclassified sequences</taxon>
        <taxon>metagenomes</taxon>
        <taxon>ecological metagenomes</taxon>
    </lineage>
</organism>
<reference evidence="1" key="1">
    <citation type="journal article" date="2014" name="Front. Microbiol.">
        <title>High frequency of phylogenetically diverse reductive dehalogenase-homologous genes in deep subseafloor sedimentary metagenomes.</title>
        <authorList>
            <person name="Kawai M."/>
            <person name="Futagami T."/>
            <person name="Toyoda A."/>
            <person name="Takaki Y."/>
            <person name="Nishi S."/>
            <person name="Hori S."/>
            <person name="Arai W."/>
            <person name="Tsubouchi T."/>
            <person name="Morono Y."/>
            <person name="Uchiyama I."/>
            <person name="Ito T."/>
            <person name="Fujiyama A."/>
            <person name="Inagaki F."/>
            <person name="Takami H."/>
        </authorList>
    </citation>
    <scope>NUCLEOTIDE SEQUENCE</scope>
    <source>
        <strain evidence="1">Expedition CK06-06</strain>
    </source>
</reference>
<dbReference type="AlphaFoldDB" id="X1HWF0"/>
<accession>X1HWF0</accession>
<dbReference type="EMBL" id="BARU01019896">
    <property type="protein sequence ID" value="GAH58154.1"/>
    <property type="molecule type" value="Genomic_DNA"/>
</dbReference>
<proteinExistence type="predicted"/>
<protein>
    <submittedName>
        <fullName evidence="1">Uncharacterized protein</fullName>
    </submittedName>
</protein>
<sequence>MKLDEEQQRKVLDYIKEKWQEPRTCPICKHDDWGVSDRTFEVRDFTGGGISVGGGSYLTPVIAVTCDNCGYILFLNAMQLGVVKQPEKKNKSSKTETKNE</sequence>
<gene>
    <name evidence="1" type="ORF">S03H2_32733</name>
</gene>
<evidence type="ECO:0000313" key="1">
    <source>
        <dbReference type="EMBL" id="GAH58154.1"/>
    </source>
</evidence>